<feature type="transmembrane region" description="Helical" evidence="6">
    <location>
        <begin position="372"/>
        <end position="397"/>
    </location>
</feature>
<feature type="transmembrane region" description="Helical" evidence="6">
    <location>
        <begin position="217"/>
        <end position="236"/>
    </location>
</feature>
<feature type="transmembrane region" description="Helical" evidence="6">
    <location>
        <begin position="409"/>
        <end position="429"/>
    </location>
</feature>
<dbReference type="InterPro" id="IPR045069">
    <property type="entry name" value="MATE_euk"/>
</dbReference>
<reference evidence="7 8" key="3">
    <citation type="journal article" date="2010" name="BMC Genomics">
        <title>Transcriptome sequencing and comparative analysis of cucumber flowers with different sex types.</title>
        <authorList>
            <person name="Guo S."/>
            <person name="Zheng Y."/>
            <person name="Joung J.G."/>
            <person name="Liu S."/>
            <person name="Zhang Z."/>
            <person name="Crasta O.R."/>
            <person name="Sobral B.W."/>
            <person name="Xu Y."/>
            <person name="Huang S."/>
            <person name="Fei Z."/>
        </authorList>
    </citation>
    <scope>NUCLEOTIDE SEQUENCE [LARGE SCALE GENOMIC DNA]</scope>
    <source>
        <strain evidence="8">cv. 9930</strain>
    </source>
</reference>
<proteinExistence type="inferred from homology"/>
<dbReference type="OMA" id="WFFVWKL"/>
<keyword evidence="4 6" id="KW-1133">Transmembrane helix</keyword>
<feature type="transmembrane region" description="Helical" evidence="6">
    <location>
        <begin position="256"/>
        <end position="276"/>
    </location>
</feature>
<protein>
    <recommendedName>
        <fullName evidence="6">Protein DETOXIFICATION</fullName>
    </recommendedName>
    <alternativeName>
        <fullName evidence="6">Multidrug and toxic compound extrusion protein</fullName>
    </alternativeName>
</protein>
<feature type="transmembrane region" description="Helical" evidence="6">
    <location>
        <begin position="154"/>
        <end position="171"/>
    </location>
</feature>
<feature type="transmembrane region" description="Helical" evidence="6">
    <location>
        <begin position="111"/>
        <end position="134"/>
    </location>
</feature>
<evidence type="ECO:0000256" key="4">
    <source>
        <dbReference type="ARBA" id="ARBA00022989"/>
    </source>
</evidence>
<comment type="subcellular location">
    <subcellularLocation>
        <location evidence="1">Membrane</location>
        <topology evidence="1">Multi-pass membrane protein</topology>
    </subcellularLocation>
</comment>
<dbReference type="CDD" id="cd13132">
    <property type="entry name" value="MATE_eukaryotic"/>
    <property type="match status" value="1"/>
</dbReference>
<dbReference type="OrthoDB" id="2126698at2759"/>
<dbReference type="GO" id="GO:0042910">
    <property type="term" value="F:xenobiotic transmembrane transporter activity"/>
    <property type="evidence" value="ECO:0007669"/>
    <property type="project" value="InterPro"/>
</dbReference>
<dbReference type="Proteomes" id="UP000029981">
    <property type="component" value="Chromosome 4"/>
</dbReference>
<dbReference type="Pfam" id="PF01554">
    <property type="entry name" value="MatE"/>
    <property type="match status" value="2"/>
</dbReference>
<dbReference type="GO" id="GO:1990961">
    <property type="term" value="P:xenobiotic detoxification by transmembrane export across the plasma membrane"/>
    <property type="evidence" value="ECO:0007669"/>
    <property type="project" value="InterPro"/>
</dbReference>
<evidence type="ECO:0000313" key="8">
    <source>
        <dbReference type="Proteomes" id="UP000029981"/>
    </source>
</evidence>
<dbReference type="EMBL" id="CM002925">
    <property type="protein sequence ID" value="KGN55119.1"/>
    <property type="molecule type" value="Genomic_DNA"/>
</dbReference>
<name>A0A0A0L256_CUCSA</name>
<keyword evidence="3 6" id="KW-0812">Transmembrane</keyword>
<dbReference type="InterPro" id="IPR002528">
    <property type="entry name" value="MATE_fam"/>
</dbReference>
<evidence type="ECO:0000256" key="1">
    <source>
        <dbReference type="ARBA" id="ARBA00004141"/>
    </source>
</evidence>
<organism evidence="7 8">
    <name type="scientific">Cucumis sativus</name>
    <name type="common">Cucumber</name>
    <dbReference type="NCBI Taxonomy" id="3659"/>
    <lineage>
        <taxon>Eukaryota</taxon>
        <taxon>Viridiplantae</taxon>
        <taxon>Streptophyta</taxon>
        <taxon>Embryophyta</taxon>
        <taxon>Tracheophyta</taxon>
        <taxon>Spermatophyta</taxon>
        <taxon>Magnoliopsida</taxon>
        <taxon>eudicotyledons</taxon>
        <taxon>Gunneridae</taxon>
        <taxon>Pentapetalae</taxon>
        <taxon>rosids</taxon>
        <taxon>fabids</taxon>
        <taxon>Cucurbitales</taxon>
        <taxon>Cucurbitaceae</taxon>
        <taxon>Benincaseae</taxon>
        <taxon>Cucumis</taxon>
    </lineage>
</organism>
<gene>
    <name evidence="7" type="ORF">Csa_4G631610</name>
</gene>
<evidence type="ECO:0000313" key="7">
    <source>
        <dbReference type="EMBL" id="KGN55119.1"/>
    </source>
</evidence>
<feature type="transmembrane region" description="Helical" evidence="6">
    <location>
        <begin position="46"/>
        <end position="67"/>
    </location>
</feature>
<dbReference type="GO" id="GO:0022857">
    <property type="term" value="F:transmembrane transporter activity"/>
    <property type="evidence" value="ECO:0000318"/>
    <property type="project" value="GO_Central"/>
</dbReference>
<feature type="transmembrane region" description="Helical" evidence="6">
    <location>
        <begin position="296"/>
        <end position="318"/>
    </location>
</feature>
<dbReference type="KEGG" id="csv:101203764"/>
<dbReference type="Gramene" id="KGN55119">
    <property type="protein sequence ID" value="KGN55119"/>
    <property type="gene ID" value="Csa_4G631610"/>
</dbReference>
<dbReference type="eggNOG" id="KOG1347">
    <property type="taxonomic scope" value="Eukaryota"/>
</dbReference>
<accession>A0A0A0L256</accession>
<feature type="transmembrane region" description="Helical" evidence="6">
    <location>
        <begin position="441"/>
        <end position="460"/>
    </location>
</feature>
<evidence type="ECO:0000256" key="5">
    <source>
        <dbReference type="ARBA" id="ARBA00023136"/>
    </source>
</evidence>
<comment type="similarity">
    <text evidence="2 6">Belongs to the multi antimicrobial extrusion (MATE) (TC 2.A.66.1) family.</text>
</comment>
<dbReference type="NCBIfam" id="TIGR00797">
    <property type="entry name" value="matE"/>
    <property type="match status" value="1"/>
</dbReference>
<feature type="transmembrane region" description="Helical" evidence="6">
    <location>
        <begin position="339"/>
        <end position="360"/>
    </location>
</feature>
<reference evidence="7 8" key="1">
    <citation type="journal article" date="2009" name="Nat. Genet.">
        <title>The genome of the cucumber, Cucumis sativus L.</title>
        <authorList>
            <person name="Huang S."/>
            <person name="Li R."/>
            <person name="Zhang Z."/>
            <person name="Li L."/>
            <person name="Gu X."/>
            <person name="Fan W."/>
            <person name="Lucas W.J."/>
            <person name="Wang X."/>
            <person name="Xie B."/>
            <person name="Ni P."/>
            <person name="Ren Y."/>
            <person name="Zhu H."/>
            <person name="Li J."/>
            <person name="Lin K."/>
            <person name="Jin W."/>
            <person name="Fei Z."/>
            <person name="Li G."/>
            <person name="Staub J."/>
            <person name="Kilian A."/>
            <person name="van der Vossen E.A."/>
            <person name="Wu Y."/>
            <person name="Guo J."/>
            <person name="He J."/>
            <person name="Jia Z."/>
            <person name="Ren Y."/>
            <person name="Tian G."/>
            <person name="Lu Y."/>
            <person name="Ruan J."/>
            <person name="Qian W."/>
            <person name="Wang M."/>
            <person name="Huang Q."/>
            <person name="Li B."/>
            <person name="Xuan Z."/>
            <person name="Cao J."/>
            <person name="Asan"/>
            <person name="Wu Z."/>
            <person name="Zhang J."/>
            <person name="Cai Q."/>
            <person name="Bai Y."/>
            <person name="Zhao B."/>
            <person name="Han Y."/>
            <person name="Li Y."/>
            <person name="Li X."/>
            <person name="Wang S."/>
            <person name="Shi Q."/>
            <person name="Liu S."/>
            <person name="Cho W.K."/>
            <person name="Kim J.Y."/>
            <person name="Xu Y."/>
            <person name="Heller-Uszynska K."/>
            <person name="Miao H."/>
            <person name="Cheng Z."/>
            <person name="Zhang S."/>
            <person name="Wu J."/>
            <person name="Yang Y."/>
            <person name="Kang H."/>
            <person name="Li M."/>
            <person name="Liang H."/>
            <person name="Ren X."/>
            <person name="Shi Z."/>
            <person name="Wen M."/>
            <person name="Jian M."/>
            <person name="Yang H."/>
            <person name="Zhang G."/>
            <person name="Yang Z."/>
            <person name="Chen R."/>
            <person name="Liu S."/>
            <person name="Li J."/>
            <person name="Ma L."/>
            <person name="Liu H."/>
            <person name="Zhou Y."/>
            <person name="Zhao J."/>
            <person name="Fang X."/>
            <person name="Li G."/>
            <person name="Fang L."/>
            <person name="Li Y."/>
            <person name="Liu D."/>
            <person name="Zheng H."/>
            <person name="Zhang Y."/>
            <person name="Qin N."/>
            <person name="Li Z."/>
            <person name="Yang G."/>
            <person name="Yang S."/>
            <person name="Bolund L."/>
            <person name="Kristiansen K."/>
            <person name="Zheng H."/>
            <person name="Li S."/>
            <person name="Zhang X."/>
            <person name="Yang H."/>
            <person name="Wang J."/>
            <person name="Sun R."/>
            <person name="Zhang B."/>
            <person name="Jiang S."/>
            <person name="Wang J."/>
            <person name="Du Y."/>
            <person name="Li S."/>
        </authorList>
    </citation>
    <scope>NUCLEOTIDE SEQUENCE [LARGE SCALE GENOMIC DNA]</scope>
    <source>
        <strain evidence="8">cv. 9930</strain>
    </source>
</reference>
<reference evidence="7 8" key="2">
    <citation type="journal article" date="2009" name="PLoS ONE">
        <title>An integrated genetic and cytogenetic map of the cucumber genome.</title>
        <authorList>
            <person name="Ren Y."/>
            <person name="Zhang Z."/>
            <person name="Liu J."/>
            <person name="Staub J.E."/>
            <person name="Han Y."/>
            <person name="Cheng Z."/>
            <person name="Li X."/>
            <person name="Lu J."/>
            <person name="Miao H."/>
            <person name="Kang H."/>
            <person name="Xie B."/>
            <person name="Gu X."/>
            <person name="Wang X."/>
            <person name="Du Y."/>
            <person name="Jin W."/>
            <person name="Huang S."/>
        </authorList>
    </citation>
    <scope>NUCLEOTIDE SEQUENCE [LARGE SCALE GENOMIC DNA]</scope>
    <source>
        <strain evidence="8">cv. 9930</strain>
    </source>
</reference>
<evidence type="ECO:0000256" key="6">
    <source>
        <dbReference type="RuleBase" id="RU004914"/>
    </source>
</evidence>
<evidence type="ECO:0000256" key="2">
    <source>
        <dbReference type="ARBA" id="ARBA00010199"/>
    </source>
</evidence>
<sequence>MLENPRDPLLQLSHAGDDGTHQPIWWKKLLDKEEVKKQLAISFPMILTNVFYYLIPLVSVMFAGHLGELELAGATLANSWATVTGFAFMTGLSGALETLCGQGFGAKLYRFLGIHLQSSCIISFSFSIFISILWFYTEPVLKLLQQDPDVSKTAARYVKFLVPGIFAYGFLQNSVRFIQAQSDVMFLAVLSALPLILHLGVAYAFMNWTSLGLEGAALAASISLWVAFLVVAIHVFKSQKYELTWGGFSVEAFDYIFVNLKLALPSAAMVCLEYWAFEILVFLAGLAPNSETNTSLIAICVNTEAIAYMITYGLSAAASTRVSNELGAGNPEKGRQAMFVTLLLSILLGLTVVLLLASGHNTWAGFFSDSPVIIQAFASMTPLLTISVLADSVQGVLSGVARGCGWQHMVVFVNLATFYLVGISIAVFLEFRMKLYAKGLWIGLICGLVCQTLTLLILIVRSKWTRIELSDHQHKPIPTSP</sequence>
<evidence type="ECO:0000256" key="3">
    <source>
        <dbReference type="ARBA" id="ARBA00022692"/>
    </source>
</evidence>
<dbReference type="AlphaFoldDB" id="A0A0A0L256"/>
<dbReference type="PANTHER" id="PTHR11206">
    <property type="entry name" value="MULTIDRUG RESISTANCE PROTEIN"/>
    <property type="match status" value="1"/>
</dbReference>
<keyword evidence="8" id="KW-1185">Reference proteome</keyword>
<dbReference type="GO" id="GO:0015297">
    <property type="term" value="F:antiporter activity"/>
    <property type="evidence" value="ECO:0007669"/>
    <property type="project" value="InterPro"/>
</dbReference>
<dbReference type="GO" id="GO:0016020">
    <property type="term" value="C:membrane"/>
    <property type="evidence" value="ECO:0000318"/>
    <property type="project" value="GO_Central"/>
</dbReference>
<reference evidence="7 8" key="4">
    <citation type="journal article" date="2011" name="BMC Genomics">
        <title>RNA-Seq improves annotation of protein-coding genes in the cucumber genome.</title>
        <authorList>
            <person name="Li Z."/>
            <person name="Zhang Z."/>
            <person name="Yan P."/>
            <person name="Huang S."/>
            <person name="Fei Z."/>
            <person name="Lin K."/>
        </authorList>
    </citation>
    <scope>NUCLEOTIDE SEQUENCE [LARGE SCALE GENOMIC DNA]</scope>
    <source>
        <strain evidence="8">cv. 9930</strain>
    </source>
</reference>
<feature type="transmembrane region" description="Helical" evidence="6">
    <location>
        <begin position="183"/>
        <end position="205"/>
    </location>
</feature>
<feature type="transmembrane region" description="Helical" evidence="6">
    <location>
        <begin position="79"/>
        <end position="99"/>
    </location>
</feature>
<keyword evidence="5 6" id="KW-0472">Membrane</keyword>